<dbReference type="AlphaFoldDB" id="A0A2N5ZI41"/>
<comment type="similarity">
    <text evidence="2">Belongs to the TlyA family.</text>
</comment>
<dbReference type="NCBIfam" id="TIGR00478">
    <property type="entry name" value="tly"/>
    <property type="match status" value="1"/>
</dbReference>
<evidence type="ECO:0000256" key="3">
    <source>
        <dbReference type="PROSITE-ProRule" id="PRU00182"/>
    </source>
</evidence>
<protein>
    <submittedName>
        <fullName evidence="5">TlyA family rRNA (Cytidine-2'-O)-methyltransferase</fullName>
    </submittedName>
</protein>
<dbReference type="PROSITE" id="PS50889">
    <property type="entry name" value="S4"/>
    <property type="match status" value="1"/>
</dbReference>
<accession>A0A2N5ZI41</accession>
<dbReference type="Pfam" id="PF01728">
    <property type="entry name" value="FtsJ"/>
    <property type="match status" value="1"/>
</dbReference>
<evidence type="ECO:0000256" key="1">
    <source>
        <dbReference type="ARBA" id="ARBA00022884"/>
    </source>
</evidence>
<dbReference type="Gene3D" id="3.40.50.150">
    <property type="entry name" value="Vaccinia Virus protein VP39"/>
    <property type="match status" value="1"/>
</dbReference>
<dbReference type="CDD" id="cd00165">
    <property type="entry name" value="S4"/>
    <property type="match status" value="1"/>
</dbReference>
<dbReference type="Proteomes" id="UP000234857">
    <property type="component" value="Unassembled WGS sequence"/>
</dbReference>
<dbReference type="InterPro" id="IPR029063">
    <property type="entry name" value="SAM-dependent_MTases_sf"/>
</dbReference>
<dbReference type="PANTHER" id="PTHR32319:SF0">
    <property type="entry name" value="BACTERIAL HEMOLYSIN-LIKE PROTEIN"/>
    <property type="match status" value="1"/>
</dbReference>
<dbReference type="SUPFAM" id="SSF53335">
    <property type="entry name" value="S-adenosyl-L-methionine-dependent methyltransferases"/>
    <property type="match status" value="1"/>
</dbReference>
<evidence type="ECO:0000259" key="4">
    <source>
        <dbReference type="SMART" id="SM00363"/>
    </source>
</evidence>
<dbReference type="CDD" id="cd02440">
    <property type="entry name" value="AdoMet_MTases"/>
    <property type="match status" value="1"/>
</dbReference>
<keyword evidence="5" id="KW-0489">Methyltransferase</keyword>
<gene>
    <name evidence="5" type="ORF">C0601_04880</name>
</gene>
<feature type="domain" description="RNA-binding S4" evidence="4">
    <location>
        <begin position="3"/>
        <end position="67"/>
    </location>
</feature>
<sequence length="263" mass="30072">MKKRLDLLLVEKGFFNTRTRAQADIMAGRVYVNGQRKSKSGEKISEDVEIKVVEPFPYVSRGALKLKKAKESFGLDFSDKKIIDIGASTGGFTQYSLEEKAEIVYAIDVGYGQLDMSLRDHEKVVNLEKVNFRYFDDDSLLGFFDMAVCDVSFISIKKIIPNALRYVKEDGELIFLIKPQFEAQRKDIGKKGIIKDSKVHEKILKEMVDFLDQLHVEILAIDNSGIKGTKGNREFLVYFRNIKKENDVLKLDDMIQKALLEEV</sequence>
<evidence type="ECO:0000256" key="2">
    <source>
        <dbReference type="ARBA" id="ARBA00029460"/>
    </source>
</evidence>
<dbReference type="PIRSF" id="PIRSF005578">
    <property type="entry name" value="TlyA"/>
    <property type="match status" value="1"/>
</dbReference>
<dbReference type="Gene3D" id="3.10.290.10">
    <property type="entry name" value="RNA-binding S4 domain"/>
    <property type="match status" value="1"/>
</dbReference>
<dbReference type="InterPro" id="IPR002877">
    <property type="entry name" value="RNA_MeTrfase_FtsJ_dom"/>
</dbReference>
<dbReference type="Pfam" id="PF01479">
    <property type="entry name" value="S4"/>
    <property type="match status" value="1"/>
</dbReference>
<keyword evidence="5" id="KW-0808">Transferase</keyword>
<reference evidence="5 6" key="1">
    <citation type="submission" date="2017-11" db="EMBL/GenBank/DDBJ databases">
        <title>Genome-resolved metagenomics identifies genetic mobility, metabolic interactions, and unexpected diversity in perchlorate-reducing communities.</title>
        <authorList>
            <person name="Barnum T.P."/>
            <person name="Figueroa I.A."/>
            <person name="Carlstrom C.I."/>
            <person name="Lucas L.N."/>
            <person name="Engelbrektson A.L."/>
            <person name="Coates J.D."/>
        </authorList>
    </citation>
    <scope>NUCLEOTIDE SEQUENCE [LARGE SCALE GENOMIC DNA]</scope>
    <source>
        <strain evidence="5">BM706</strain>
    </source>
</reference>
<keyword evidence="1 3" id="KW-0694">RNA-binding</keyword>
<dbReference type="PANTHER" id="PTHR32319">
    <property type="entry name" value="BACTERIAL HEMOLYSIN-LIKE PROTEIN"/>
    <property type="match status" value="1"/>
</dbReference>
<dbReference type="GO" id="GO:0003723">
    <property type="term" value="F:RNA binding"/>
    <property type="evidence" value="ECO:0007669"/>
    <property type="project" value="UniProtKB-KW"/>
</dbReference>
<dbReference type="SMART" id="SM00363">
    <property type="entry name" value="S4"/>
    <property type="match status" value="1"/>
</dbReference>
<comment type="caution">
    <text evidence="5">The sequence shown here is derived from an EMBL/GenBank/DDBJ whole genome shotgun (WGS) entry which is preliminary data.</text>
</comment>
<dbReference type="InterPro" id="IPR047048">
    <property type="entry name" value="TlyA"/>
</dbReference>
<dbReference type="InterPro" id="IPR004538">
    <property type="entry name" value="Hemolysin_A/TlyA"/>
</dbReference>
<dbReference type="SUPFAM" id="SSF55174">
    <property type="entry name" value="Alpha-L RNA-binding motif"/>
    <property type="match status" value="1"/>
</dbReference>
<dbReference type="GO" id="GO:0032259">
    <property type="term" value="P:methylation"/>
    <property type="evidence" value="ECO:0007669"/>
    <property type="project" value="UniProtKB-KW"/>
</dbReference>
<evidence type="ECO:0000313" key="5">
    <source>
        <dbReference type="EMBL" id="PLX18355.1"/>
    </source>
</evidence>
<dbReference type="InterPro" id="IPR002942">
    <property type="entry name" value="S4_RNA-bd"/>
</dbReference>
<evidence type="ECO:0000313" key="6">
    <source>
        <dbReference type="Proteomes" id="UP000234857"/>
    </source>
</evidence>
<dbReference type="GO" id="GO:0008168">
    <property type="term" value="F:methyltransferase activity"/>
    <property type="evidence" value="ECO:0007669"/>
    <property type="project" value="UniProtKB-KW"/>
</dbReference>
<name>A0A2N5ZI41_MUIH1</name>
<dbReference type="InterPro" id="IPR036986">
    <property type="entry name" value="S4_RNA-bd_sf"/>
</dbReference>
<organism evidence="5 6">
    <name type="scientific">Muiribacterium halophilum</name>
    <dbReference type="NCBI Taxonomy" id="2053465"/>
    <lineage>
        <taxon>Bacteria</taxon>
        <taxon>Candidatus Muiribacteriota</taxon>
        <taxon>Candidatus Muiribacteriia</taxon>
        <taxon>Candidatus Muiribacteriales</taxon>
        <taxon>Candidatus Muiribacteriaceae</taxon>
        <taxon>Candidatus Muiribacterium</taxon>
    </lineage>
</organism>
<dbReference type="EMBL" id="PKTG01000064">
    <property type="protein sequence ID" value="PLX18355.1"/>
    <property type="molecule type" value="Genomic_DNA"/>
</dbReference>
<proteinExistence type="inferred from homology"/>